<dbReference type="InterPro" id="IPR014922">
    <property type="entry name" value="YdhG-like"/>
</dbReference>
<keyword evidence="3" id="KW-1185">Reference proteome</keyword>
<feature type="domain" description="YdhG-like" evidence="1">
    <location>
        <begin position="19"/>
        <end position="135"/>
    </location>
</feature>
<dbReference type="Gene3D" id="3.90.1150.200">
    <property type="match status" value="1"/>
</dbReference>
<reference evidence="3" key="1">
    <citation type="submission" date="2011-08" db="EMBL/GenBank/DDBJ databases">
        <title>The complete genome of Muricauda ruestringensis DSM 13258.</title>
        <authorList>
            <person name="Lucas S."/>
            <person name="Han J."/>
            <person name="Lapidus A."/>
            <person name="Bruce D."/>
            <person name="Goodwin L."/>
            <person name="Pitluck S."/>
            <person name="Peters L."/>
            <person name="Kyrpides N."/>
            <person name="Mavromatis K."/>
            <person name="Ivanova N."/>
            <person name="Ovchinnikova G."/>
            <person name="Teshima H."/>
            <person name="Detter J.C."/>
            <person name="Tapia R."/>
            <person name="Han C."/>
            <person name="Land M."/>
            <person name="Hauser L."/>
            <person name="Markowitz V."/>
            <person name="Cheng J.-F."/>
            <person name="Hugenholtz P."/>
            <person name="Woyke T."/>
            <person name="Wu D."/>
            <person name="Spring S."/>
            <person name="Schroeder M."/>
            <person name="Brambilla E."/>
            <person name="Klenk H.-P."/>
            <person name="Eisen J.A."/>
        </authorList>
    </citation>
    <scope>NUCLEOTIDE SEQUENCE [LARGE SCALE GENOMIC DNA]</scope>
    <source>
        <strain evidence="3">DSM 13258 / LMG 19739 / B1</strain>
    </source>
</reference>
<sequence length="154" mass="18031">MTMFAKVPDEYIEKLPEERKAAVSKLRETIKSNLPKGFEECINYKMIGFVVPHSLHPDGYHCDPKLPLPFINIASQKKFIALYHMGIYSNKALLDWFVAEYPRHVNTKLDMGKSCIRFKNINKIPYTLIAKLCQKMTPQDWITLYEQNIKNHEK</sequence>
<protein>
    <recommendedName>
        <fullName evidence="1">YdhG-like domain-containing protein</fullName>
    </recommendedName>
</protein>
<dbReference type="EMBL" id="CP002999">
    <property type="protein sequence ID" value="AEM70698.1"/>
    <property type="molecule type" value="Genomic_DNA"/>
</dbReference>
<gene>
    <name evidence="2" type="ordered locus">Murru_1658</name>
</gene>
<evidence type="ECO:0000313" key="3">
    <source>
        <dbReference type="Proteomes" id="UP000008908"/>
    </source>
</evidence>
<dbReference type="RefSeq" id="WP_014032979.1">
    <property type="nucleotide sequence ID" value="NC_015945.1"/>
</dbReference>
<organism evidence="2 3">
    <name type="scientific">Allomuricauda ruestringensis (strain DSM 13258 / CIP 107369 / LMG 19739 / B1)</name>
    <name type="common">Muricauda ruestringensis</name>
    <dbReference type="NCBI Taxonomy" id="886377"/>
    <lineage>
        <taxon>Bacteria</taxon>
        <taxon>Pseudomonadati</taxon>
        <taxon>Bacteroidota</taxon>
        <taxon>Flavobacteriia</taxon>
        <taxon>Flavobacteriales</taxon>
        <taxon>Flavobacteriaceae</taxon>
        <taxon>Flagellimonas</taxon>
    </lineage>
</organism>
<accession>G2PII4</accession>
<evidence type="ECO:0000259" key="1">
    <source>
        <dbReference type="Pfam" id="PF08818"/>
    </source>
</evidence>
<dbReference type="AlphaFoldDB" id="G2PII4"/>
<dbReference type="KEGG" id="mrs:Murru_1658"/>
<reference evidence="2 3" key="2">
    <citation type="journal article" date="2012" name="Stand. Genomic Sci.">
        <title>Complete genome sequence of the facultatively anaerobic, appendaged bacterium Muricauda ruestringensis type strain (B1(T)).</title>
        <authorList>
            <person name="Huntemann M."/>
            <person name="Teshima H."/>
            <person name="Lapidus A."/>
            <person name="Nolan M."/>
            <person name="Lucas S."/>
            <person name="Hammon N."/>
            <person name="Deshpande S."/>
            <person name="Cheng J.F."/>
            <person name="Tapia R."/>
            <person name="Goodwin L.A."/>
            <person name="Pitluck S."/>
            <person name="Liolios K."/>
            <person name="Pagani I."/>
            <person name="Ivanova N."/>
            <person name="Mavromatis K."/>
            <person name="Mikhailova N."/>
            <person name="Pati A."/>
            <person name="Chen A."/>
            <person name="Palaniappan K."/>
            <person name="Land M."/>
            <person name="Hauser L."/>
            <person name="Pan C."/>
            <person name="Brambilla E.M."/>
            <person name="Rohde M."/>
            <person name="Spring S."/>
            <person name="Goker M."/>
            <person name="Detter J.C."/>
            <person name="Bristow J."/>
            <person name="Eisen J.A."/>
            <person name="Markowitz V."/>
            <person name="Hugenholtz P."/>
            <person name="Kyrpides N.C."/>
            <person name="Klenk H.P."/>
            <person name="Woyke T."/>
        </authorList>
    </citation>
    <scope>NUCLEOTIDE SEQUENCE [LARGE SCALE GENOMIC DNA]</scope>
    <source>
        <strain evidence="3">DSM 13258 / LMG 19739 / B1</strain>
    </source>
</reference>
<proteinExistence type="predicted"/>
<dbReference type="Pfam" id="PF08818">
    <property type="entry name" value="DUF1801"/>
    <property type="match status" value="1"/>
</dbReference>
<dbReference type="SUPFAM" id="SSF159888">
    <property type="entry name" value="YdhG-like"/>
    <property type="match status" value="1"/>
</dbReference>
<dbReference type="STRING" id="886377.Murru_1658"/>
<dbReference type="OrthoDB" id="9813231at2"/>
<name>G2PII4_ALLRU</name>
<dbReference type="Proteomes" id="UP000008908">
    <property type="component" value="Chromosome"/>
</dbReference>
<dbReference type="HOGENOM" id="CLU_119457_0_0_10"/>
<evidence type="ECO:0000313" key="2">
    <source>
        <dbReference type="EMBL" id="AEM70698.1"/>
    </source>
</evidence>
<dbReference type="eggNOG" id="COG5646">
    <property type="taxonomic scope" value="Bacteria"/>
</dbReference>